<evidence type="ECO:0000256" key="1">
    <source>
        <dbReference type="SAM" id="Phobius"/>
    </source>
</evidence>
<organism evidence="2 3">
    <name type="scientific">Lithocarpus litseifolius</name>
    <dbReference type="NCBI Taxonomy" id="425828"/>
    <lineage>
        <taxon>Eukaryota</taxon>
        <taxon>Viridiplantae</taxon>
        <taxon>Streptophyta</taxon>
        <taxon>Embryophyta</taxon>
        <taxon>Tracheophyta</taxon>
        <taxon>Spermatophyta</taxon>
        <taxon>Magnoliopsida</taxon>
        <taxon>eudicotyledons</taxon>
        <taxon>Gunneridae</taxon>
        <taxon>Pentapetalae</taxon>
        <taxon>rosids</taxon>
        <taxon>fabids</taxon>
        <taxon>Fagales</taxon>
        <taxon>Fagaceae</taxon>
        <taxon>Lithocarpus</taxon>
    </lineage>
</organism>
<dbReference type="Proteomes" id="UP001459277">
    <property type="component" value="Unassembled WGS sequence"/>
</dbReference>
<evidence type="ECO:0000313" key="3">
    <source>
        <dbReference type="Proteomes" id="UP001459277"/>
    </source>
</evidence>
<keyword evidence="3" id="KW-1185">Reference proteome</keyword>
<dbReference type="EMBL" id="JAZDWU010000004">
    <property type="protein sequence ID" value="KAL0006383.1"/>
    <property type="molecule type" value="Genomic_DNA"/>
</dbReference>
<keyword evidence="1" id="KW-0812">Transmembrane</keyword>
<gene>
    <name evidence="2" type="ORF">SO802_013944</name>
</gene>
<feature type="transmembrane region" description="Helical" evidence="1">
    <location>
        <begin position="40"/>
        <end position="63"/>
    </location>
</feature>
<keyword evidence="1" id="KW-1133">Transmembrane helix</keyword>
<protein>
    <submittedName>
        <fullName evidence="2">Uncharacterized protein</fullName>
    </submittedName>
</protein>
<dbReference type="Pfam" id="PF25114">
    <property type="entry name" value="AtTam38"/>
    <property type="match status" value="1"/>
</dbReference>
<feature type="transmembrane region" description="Helical" evidence="1">
    <location>
        <begin position="131"/>
        <end position="154"/>
    </location>
</feature>
<feature type="transmembrane region" description="Helical" evidence="1">
    <location>
        <begin position="84"/>
        <end position="111"/>
    </location>
</feature>
<proteinExistence type="predicted"/>
<dbReference type="AlphaFoldDB" id="A0AAW2D9Q4"/>
<accession>A0AAW2D9Q4</accession>
<reference evidence="2 3" key="1">
    <citation type="submission" date="2024-01" db="EMBL/GenBank/DDBJ databases">
        <title>A telomere-to-telomere, gap-free genome of sweet tea (Lithocarpus litseifolius).</title>
        <authorList>
            <person name="Zhou J."/>
        </authorList>
    </citation>
    <scope>NUCLEOTIDE SEQUENCE [LARGE SCALE GENOMIC DNA]</scope>
    <source>
        <strain evidence="2">Zhou-2022a</strain>
        <tissue evidence="2">Leaf</tissue>
    </source>
</reference>
<sequence length="182" mass="19836">MNRIECECRCNGWLTATRHRQSGWIGPVLATGFCKVVRTAALGIVSFVGYLFKLALALVFHFIGDPITSIIRCIETALYAIRALHSAIAAYTPVPDLTTIILLASVVLAIVEVASPNFVNSQSHLLTVSGLIWYAAMCGYILEPFFWTLLLLLYGFSRFVKKKDNVSSALPVAAMLAAVGEP</sequence>
<keyword evidence="1" id="KW-0472">Membrane</keyword>
<evidence type="ECO:0000313" key="2">
    <source>
        <dbReference type="EMBL" id="KAL0006383.1"/>
    </source>
</evidence>
<dbReference type="InterPro" id="IPR056894">
    <property type="entry name" value="AtTam38"/>
</dbReference>
<name>A0AAW2D9Q4_9ROSI</name>
<comment type="caution">
    <text evidence="2">The sequence shown here is derived from an EMBL/GenBank/DDBJ whole genome shotgun (WGS) entry which is preliminary data.</text>
</comment>